<dbReference type="Gene3D" id="1.20.120.450">
    <property type="entry name" value="dinb family like domain"/>
    <property type="match status" value="1"/>
</dbReference>
<sequence length="165" mass="18160">MSEPRGDVRPPNLNADERTTLLTFLDYLRDAVAAKATGVPDEAARAPGVPSGTSLLGLVKHLTRVELNWFVWAYEGADVPMWDHEEPPRDDETAEDLVAAYREAVARSNAITAACPGLDREGARSLRDTPPPSMRWVLVHMIEETARHAGHADILRERIDGSVGR</sequence>
<dbReference type="Pfam" id="PF04978">
    <property type="entry name" value="MST"/>
    <property type="match status" value="1"/>
</dbReference>
<accession>A0A372GB57</accession>
<evidence type="ECO:0000313" key="1">
    <source>
        <dbReference type="EMBL" id="RFS82614.1"/>
    </source>
</evidence>
<name>A0A372GB57_9ACTN</name>
<dbReference type="EMBL" id="QVNQ01000008">
    <property type="protein sequence ID" value="RFS82614.1"/>
    <property type="molecule type" value="Genomic_DNA"/>
</dbReference>
<protein>
    <submittedName>
        <fullName evidence="1">DinB family protein</fullName>
    </submittedName>
</protein>
<proteinExistence type="predicted"/>
<keyword evidence="2" id="KW-1185">Reference proteome</keyword>
<dbReference type="RefSeq" id="WP_117402033.1">
    <property type="nucleotide sequence ID" value="NZ_QVNQ01000008.1"/>
</dbReference>
<gene>
    <name evidence="1" type="ORF">D0T12_24440</name>
</gene>
<dbReference type="InterPro" id="IPR007061">
    <property type="entry name" value="MST-like"/>
</dbReference>
<reference evidence="1 2" key="1">
    <citation type="submission" date="2018-08" db="EMBL/GenBank/DDBJ databases">
        <title>Actinomadura spongicola sp. nov., isolated from marine sponge Leucetta chagosensis.</title>
        <authorList>
            <person name="Li L."/>
            <person name="Lin H.W."/>
        </authorList>
    </citation>
    <scope>NUCLEOTIDE SEQUENCE [LARGE SCALE GENOMIC DNA]</scope>
    <source>
        <strain evidence="1 2">LHW52907</strain>
    </source>
</reference>
<dbReference type="AlphaFoldDB" id="A0A372GB57"/>
<dbReference type="InterPro" id="IPR034660">
    <property type="entry name" value="DinB/YfiT-like"/>
</dbReference>
<comment type="caution">
    <text evidence="1">The sequence shown here is derived from an EMBL/GenBank/DDBJ whole genome shotgun (WGS) entry which is preliminary data.</text>
</comment>
<dbReference type="SUPFAM" id="SSF109854">
    <property type="entry name" value="DinB/YfiT-like putative metalloenzymes"/>
    <property type="match status" value="1"/>
</dbReference>
<dbReference type="Proteomes" id="UP000262882">
    <property type="component" value="Unassembled WGS sequence"/>
</dbReference>
<evidence type="ECO:0000313" key="2">
    <source>
        <dbReference type="Proteomes" id="UP000262882"/>
    </source>
</evidence>
<dbReference type="OrthoDB" id="4548523at2"/>
<organism evidence="1 2">
    <name type="scientific">Actinomadura spongiicola</name>
    <dbReference type="NCBI Taxonomy" id="2303421"/>
    <lineage>
        <taxon>Bacteria</taxon>
        <taxon>Bacillati</taxon>
        <taxon>Actinomycetota</taxon>
        <taxon>Actinomycetes</taxon>
        <taxon>Streptosporangiales</taxon>
        <taxon>Thermomonosporaceae</taxon>
        <taxon>Actinomadura</taxon>
    </lineage>
</organism>